<reference evidence="1" key="1">
    <citation type="submission" date="2021-01" db="EMBL/GenBank/DDBJ databases">
        <title>Modified the classification status of verrucomicrobia.</title>
        <authorList>
            <person name="Feng X."/>
        </authorList>
    </citation>
    <scope>NUCLEOTIDE SEQUENCE</scope>
    <source>
        <strain evidence="1">KCTC 13126</strain>
    </source>
</reference>
<evidence type="ECO:0000313" key="1">
    <source>
        <dbReference type="EMBL" id="MBK1875872.1"/>
    </source>
</evidence>
<keyword evidence="2" id="KW-1185">Reference proteome</keyword>
<dbReference type="RefSeq" id="WP_200354087.1">
    <property type="nucleotide sequence ID" value="NZ_JAENIL010000004.1"/>
</dbReference>
<organism evidence="1 2">
    <name type="scientific">Pelagicoccus mobilis</name>
    <dbReference type="NCBI Taxonomy" id="415221"/>
    <lineage>
        <taxon>Bacteria</taxon>
        <taxon>Pseudomonadati</taxon>
        <taxon>Verrucomicrobiota</taxon>
        <taxon>Opitutia</taxon>
        <taxon>Puniceicoccales</taxon>
        <taxon>Pelagicoccaceae</taxon>
        <taxon>Pelagicoccus</taxon>
    </lineage>
</organism>
<sequence>MSFYTYSKAIVYFLLVSVTTLQGQRSPYEEGHDVEFFVMLDGFTKYGGDIKVIDGMTGEEYTKSNTVVSDFHYQMPQILGGFHDMLLAYESKTIAFHLKDGEEHAKQLIDLAASFGIKGFKVDVMKKLNKEVTIYNRLRNKPFFHVDELIVWDRDTLNREGEPDNKYAEHIRFDEEDGEWHRRVKTHWEVDIKRWDYEVHKYQGLDLDTQKGFHESGGLPGNMRTDYFNDVRLSYPIILDSRALPDDQVDYLRRSYIKNLRHLYDPYSWVSKRHERFELGFASLLRQEMSLRSFKVKNRKWFDAVLASFLNDIVSVNRYGHERVYNDIVTRSVFRSYRNQLGVGLDLLNWEESELREPKGNPPSEDANPVWDGVRFNSSWGARLILLDLYLRKGDELVDALRVELKAKKKKEDVVSMFKRVITDVSGMPANRYIELAFVEQRNLMALFVDKIQSEKQKAEAPLERSWLHEN</sequence>
<dbReference type="Proteomes" id="UP000617628">
    <property type="component" value="Unassembled WGS sequence"/>
</dbReference>
<protein>
    <submittedName>
        <fullName evidence="1">Uncharacterized protein</fullName>
    </submittedName>
</protein>
<evidence type="ECO:0000313" key="2">
    <source>
        <dbReference type="Proteomes" id="UP000617628"/>
    </source>
</evidence>
<comment type="caution">
    <text evidence="1">The sequence shown here is derived from an EMBL/GenBank/DDBJ whole genome shotgun (WGS) entry which is preliminary data.</text>
</comment>
<gene>
    <name evidence="1" type="ORF">JIN87_03270</name>
</gene>
<dbReference type="AlphaFoldDB" id="A0A934VN54"/>
<accession>A0A934VN54</accession>
<name>A0A934VN54_9BACT</name>
<dbReference type="EMBL" id="JAENIL010000004">
    <property type="protein sequence ID" value="MBK1875872.1"/>
    <property type="molecule type" value="Genomic_DNA"/>
</dbReference>
<proteinExistence type="predicted"/>